<name>A0AAW1Y957_RUBAR</name>
<reference evidence="1 2" key="1">
    <citation type="journal article" date="2023" name="G3 (Bethesda)">
        <title>A chromosome-length genome assembly and annotation of blackberry (Rubus argutus, cv. 'Hillquist').</title>
        <authorList>
            <person name="Bruna T."/>
            <person name="Aryal R."/>
            <person name="Dudchenko O."/>
            <person name="Sargent D.J."/>
            <person name="Mead D."/>
            <person name="Buti M."/>
            <person name="Cavallini A."/>
            <person name="Hytonen T."/>
            <person name="Andres J."/>
            <person name="Pham M."/>
            <person name="Weisz D."/>
            <person name="Mascagni F."/>
            <person name="Usai G."/>
            <person name="Natali L."/>
            <person name="Bassil N."/>
            <person name="Fernandez G.E."/>
            <person name="Lomsadze A."/>
            <person name="Armour M."/>
            <person name="Olukolu B."/>
            <person name="Poorten T."/>
            <person name="Britton C."/>
            <person name="Davik J."/>
            <person name="Ashrafi H."/>
            <person name="Aiden E.L."/>
            <person name="Borodovsky M."/>
            <person name="Worthington M."/>
        </authorList>
    </citation>
    <scope>NUCLEOTIDE SEQUENCE [LARGE SCALE GENOMIC DNA]</scope>
    <source>
        <strain evidence="1">PI 553951</strain>
    </source>
</reference>
<sequence length="102" mass="11791">MHKISPLETKLMRKLNVADDVKNYLNHVEEEGAGLGRWPEIFQKGRVAVSETHDYMIKLYNAVKHFNSILDPFGGLICECITCYDFTQQQVNKKKNVDNAYQ</sequence>
<comment type="caution">
    <text evidence="1">The sequence shown here is derived from an EMBL/GenBank/DDBJ whole genome shotgun (WGS) entry which is preliminary data.</text>
</comment>
<evidence type="ECO:0000313" key="2">
    <source>
        <dbReference type="Proteomes" id="UP001457282"/>
    </source>
</evidence>
<dbReference type="Proteomes" id="UP001457282">
    <property type="component" value="Unassembled WGS sequence"/>
</dbReference>
<proteinExistence type="predicted"/>
<protein>
    <submittedName>
        <fullName evidence="1">Uncharacterized protein</fullName>
    </submittedName>
</protein>
<dbReference type="AlphaFoldDB" id="A0AAW1Y957"/>
<accession>A0AAW1Y957</accession>
<organism evidence="1 2">
    <name type="scientific">Rubus argutus</name>
    <name type="common">Southern blackberry</name>
    <dbReference type="NCBI Taxonomy" id="59490"/>
    <lineage>
        <taxon>Eukaryota</taxon>
        <taxon>Viridiplantae</taxon>
        <taxon>Streptophyta</taxon>
        <taxon>Embryophyta</taxon>
        <taxon>Tracheophyta</taxon>
        <taxon>Spermatophyta</taxon>
        <taxon>Magnoliopsida</taxon>
        <taxon>eudicotyledons</taxon>
        <taxon>Gunneridae</taxon>
        <taxon>Pentapetalae</taxon>
        <taxon>rosids</taxon>
        <taxon>fabids</taxon>
        <taxon>Rosales</taxon>
        <taxon>Rosaceae</taxon>
        <taxon>Rosoideae</taxon>
        <taxon>Rosoideae incertae sedis</taxon>
        <taxon>Rubus</taxon>
    </lineage>
</organism>
<keyword evidence="2" id="KW-1185">Reference proteome</keyword>
<dbReference type="EMBL" id="JBEDUW010000002">
    <property type="protein sequence ID" value="KAK9945025.1"/>
    <property type="molecule type" value="Genomic_DNA"/>
</dbReference>
<gene>
    <name evidence="1" type="ORF">M0R45_010557</name>
</gene>
<evidence type="ECO:0000313" key="1">
    <source>
        <dbReference type="EMBL" id="KAK9945025.1"/>
    </source>
</evidence>